<reference evidence="7 8" key="1">
    <citation type="submission" date="2018-06" db="EMBL/GenBank/DDBJ databases">
        <authorList>
            <consortium name="Pathogen Informatics"/>
            <person name="Doyle S."/>
        </authorList>
    </citation>
    <scope>NUCLEOTIDE SEQUENCE [LARGE SCALE GENOMIC DNA]</scope>
    <source>
        <strain evidence="7 8">NCTC11190</strain>
    </source>
</reference>
<comment type="similarity">
    <text evidence="1">Belongs to the DNA polymerase type-Y family.</text>
</comment>
<dbReference type="Gene3D" id="3.30.70.270">
    <property type="match status" value="1"/>
</dbReference>
<evidence type="ECO:0000313" key="8">
    <source>
        <dbReference type="Proteomes" id="UP000255233"/>
    </source>
</evidence>
<name>A0A379MRI0_9BACT</name>
<dbReference type="Pfam" id="PF00817">
    <property type="entry name" value="IMS"/>
    <property type="match status" value="1"/>
</dbReference>
<proteinExistence type="inferred from homology"/>
<gene>
    <name evidence="7" type="primary">umuC</name>
    <name evidence="7" type="ORF">NCTC11190_00435</name>
</gene>
<dbReference type="Pfam" id="PF13438">
    <property type="entry name" value="DUF4113"/>
    <property type="match status" value="1"/>
</dbReference>
<dbReference type="RefSeq" id="WP_027290755.1">
    <property type="nucleotide sequence ID" value="NZ_DBEWVC010000162.1"/>
</dbReference>
<dbReference type="InterPro" id="IPR050116">
    <property type="entry name" value="DNA_polymerase-Y"/>
</dbReference>
<organism evidence="7 8">
    <name type="scientific">Rikenella microfusus</name>
    <dbReference type="NCBI Taxonomy" id="28139"/>
    <lineage>
        <taxon>Bacteria</taxon>
        <taxon>Pseudomonadati</taxon>
        <taxon>Bacteroidota</taxon>
        <taxon>Bacteroidia</taxon>
        <taxon>Bacteroidales</taxon>
        <taxon>Rikenellaceae</taxon>
        <taxon>Rikenella</taxon>
    </lineage>
</organism>
<dbReference type="EMBL" id="UGVL01000001">
    <property type="protein sequence ID" value="SUE33232.1"/>
    <property type="molecule type" value="Genomic_DNA"/>
</dbReference>
<dbReference type="AlphaFoldDB" id="A0A379MRI0"/>
<dbReference type="CDD" id="cd01700">
    <property type="entry name" value="PolY_Pol_V_umuC"/>
    <property type="match status" value="1"/>
</dbReference>
<dbReference type="InterPro" id="IPR025188">
    <property type="entry name" value="DUF4113"/>
</dbReference>
<dbReference type="Pfam" id="PF11799">
    <property type="entry name" value="IMS_C"/>
    <property type="match status" value="1"/>
</dbReference>
<accession>A0A379MRI0</accession>
<evidence type="ECO:0000256" key="2">
    <source>
        <dbReference type="ARBA" id="ARBA00022763"/>
    </source>
</evidence>
<dbReference type="InterPro" id="IPR017961">
    <property type="entry name" value="DNA_pol_Y-fam_little_finger"/>
</dbReference>
<dbReference type="GO" id="GO:0009432">
    <property type="term" value="P:SOS response"/>
    <property type="evidence" value="ECO:0007669"/>
    <property type="project" value="UniProtKB-KW"/>
</dbReference>
<dbReference type="GO" id="GO:0006281">
    <property type="term" value="P:DNA repair"/>
    <property type="evidence" value="ECO:0007669"/>
    <property type="project" value="UniProtKB-KW"/>
</dbReference>
<keyword evidence="5" id="KW-0742">SOS response</keyword>
<keyword evidence="8" id="KW-1185">Reference proteome</keyword>
<dbReference type="SUPFAM" id="SSF56672">
    <property type="entry name" value="DNA/RNA polymerases"/>
    <property type="match status" value="1"/>
</dbReference>
<keyword evidence="2" id="KW-0227">DNA damage</keyword>
<sequence>MYGLADCNNFFVSCERVFAPRLEGIPVVVLSNNDGCVISRSNEAKAIGIRMGQPLFQASPLIRRHGVQVLSSNYALYSDMSHRVMTTLRSLVPAAEVYSIDEAFLDLSGIPTGELSALGRRIASTVRRHTGIPVSIGTAPSKTLAKIASKLCKQYPKLHDSCLMYRPEDIAKVLRTFPVQDIWGIGRRHGPMLRGAGILTAGQFVQAREEWIRHRMGVAGLRTWKELRGEPCIGFEHTPPAKQQICTSRSFAAEATDPDDLRRAVALFTAQCAEKLRRQGSVCSEVQVFIATNRHRPELPQQYANRILSPPTPTDSTLELTVLAERALRSIFTPGFGYKKAGVILSGIGPRAAVQTSLFDPSDRGRQTRLMKALDQVNGRFGRHTLVTAAQGFDPVKTNRNHVSPNYTTSWDELPEIKV</sequence>
<dbReference type="InterPro" id="IPR001126">
    <property type="entry name" value="UmuC"/>
</dbReference>
<dbReference type="PROSITE" id="PS50173">
    <property type="entry name" value="UMUC"/>
    <property type="match status" value="1"/>
</dbReference>
<evidence type="ECO:0000256" key="5">
    <source>
        <dbReference type="ARBA" id="ARBA00023236"/>
    </source>
</evidence>
<dbReference type="Gene3D" id="1.10.150.20">
    <property type="entry name" value="5' to 3' exonuclease, C-terminal subdomain"/>
    <property type="match status" value="1"/>
</dbReference>
<protein>
    <submittedName>
        <fullName evidence="7">DNA polymerase V subunit UmuC</fullName>
    </submittedName>
</protein>
<dbReference type="OrthoDB" id="9808813at2"/>
<evidence type="ECO:0000256" key="4">
    <source>
        <dbReference type="ARBA" id="ARBA00023204"/>
    </source>
</evidence>
<dbReference type="GO" id="GO:0003684">
    <property type="term" value="F:damaged DNA binding"/>
    <property type="evidence" value="ECO:0007669"/>
    <property type="project" value="InterPro"/>
</dbReference>
<dbReference type="InterPro" id="IPR043502">
    <property type="entry name" value="DNA/RNA_pol_sf"/>
</dbReference>
<evidence type="ECO:0000256" key="3">
    <source>
        <dbReference type="ARBA" id="ARBA00023199"/>
    </source>
</evidence>
<dbReference type="PANTHER" id="PTHR11076">
    <property type="entry name" value="DNA REPAIR POLYMERASE UMUC / TRANSFERASE FAMILY MEMBER"/>
    <property type="match status" value="1"/>
</dbReference>
<dbReference type="Gene3D" id="3.40.1170.60">
    <property type="match status" value="1"/>
</dbReference>
<keyword evidence="4" id="KW-0234">DNA repair</keyword>
<dbReference type="GO" id="GO:0005829">
    <property type="term" value="C:cytosol"/>
    <property type="evidence" value="ECO:0007669"/>
    <property type="project" value="TreeGrafter"/>
</dbReference>
<evidence type="ECO:0000313" key="7">
    <source>
        <dbReference type="EMBL" id="SUE33232.1"/>
    </source>
</evidence>
<dbReference type="Proteomes" id="UP000255233">
    <property type="component" value="Unassembled WGS sequence"/>
</dbReference>
<feature type="domain" description="UmuC" evidence="6">
    <location>
        <begin position="2"/>
        <end position="186"/>
    </location>
</feature>
<dbReference type="STRING" id="880526.GCA_000427365_01009"/>
<keyword evidence="3" id="KW-0741">SOS mutagenesis</keyword>
<evidence type="ECO:0000259" key="6">
    <source>
        <dbReference type="PROSITE" id="PS50173"/>
    </source>
</evidence>
<dbReference type="GO" id="GO:0003887">
    <property type="term" value="F:DNA-directed DNA polymerase activity"/>
    <property type="evidence" value="ECO:0007669"/>
    <property type="project" value="TreeGrafter"/>
</dbReference>
<dbReference type="InterPro" id="IPR043128">
    <property type="entry name" value="Rev_trsase/Diguanyl_cyclase"/>
</dbReference>
<evidence type="ECO:0000256" key="1">
    <source>
        <dbReference type="ARBA" id="ARBA00010945"/>
    </source>
</evidence>
<dbReference type="GO" id="GO:0042276">
    <property type="term" value="P:error-prone translesion synthesis"/>
    <property type="evidence" value="ECO:0007669"/>
    <property type="project" value="TreeGrafter"/>
</dbReference>
<dbReference type="PANTHER" id="PTHR11076:SF34">
    <property type="entry name" value="PROTEIN UMUC"/>
    <property type="match status" value="1"/>
</dbReference>